<dbReference type="SUPFAM" id="SSF56091">
    <property type="entry name" value="DNA ligase/mRNA capping enzyme, catalytic domain"/>
    <property type="match status" value="1"/>
</dbReference>
<dbReference type="InterPro" id="IPR021122">
    <property type="entry name" value="RNA_ligase_dom_REL/Rnl2"/>
</dbReference>
<evidence type="ECO:0000313" key="3">
    <source>
        <dbReference type="Proteomes" id="UP000326545"/>
    </source>
</evidence>
<evidence type="ECO:0000313" key="2">
    <source>
        <dbReference type="EMBL" id="QEQ94847.1"/>
    </source>
</evidence>
<keyword evidence="3" id="KW-1185">Reference proteome</keyword>
<dbReference type="Proteomes" id="UP000326545">
    <property type="component" value="Segment"/>
</dbReference>
<gene>
    <name evidence="2" type="ORF">pEpSNUABM01_021</name>
</gene>
<dbReference type="Gene3D" id="3.30.470.30">
    <property type="entry name" value="DNA ligase/mRNA capping enzyme"/>
    <property type="match status" value="1"/>
</dbReference>
<protein>
    <recommendedName>
        <fullName evidence="1">RNA ligase domain-containing protein</fullName>
    </recommendedName>
</protein>
<proteinExistence type="predicted"/>
<dbReference type="EMBL" id="MN184887">
    <property type="protein sequence ID" value="QEQ94847.1"/>
    <property type="molecule type" value="Genomic_DNA"/>
</dbReference>
<organism evidence="2 3">
    <name type="scientific">Erwinia phage pEp_SNUABM_01</name>
    <dbReference type="NCBI Taxonomy" id="2601643"/>
    <lineage>
        <taxon>Viruses</taxon>
        <taxon>Duplodnaviria</taxon>
        <taxon>Heunggongvirae</taxon>
        <taxon>Uroviricota</taxon>
        <taxon>Caudoviricetes</taxon>
        <taxon>Vequintavirinae</taxon>
        <taxon>Henunavirus</taxon>
        <taxon>Henunavirus SNUABM01</taxon>
    </lineage>
</organism>
<dbReference type="Gene3D" id="3.30.1490.70">
    <property type="match status" value="1"/>
</dbReference>
<sequence>MTKPIKYPSTNQLRQVVRTVKEALTFDGLDEDNNIKRKTPDSWIVPYFGTVKLHGTNGSIVFYSEDEIVYQSKERTLEIGQDNQGFMARMLHIDHKRLLDQVKYICETRGVQFAFPVEVAGEWAGRGIQKGVAISEVDPFFAIFRVAVGRDEHENLKWLPPAFLMGLTMAEEDRIFNILDFGFWMLDIDFSQPEMFTNGLIDVTNKVEAECPAGKKFGISGVGEGVVWSPMNPAMAQNSGFWFKVKGEKHSVSKVKTLAAVDPERLATIQDFVEYAATENRLKQGMDEVGKDITKIGEFLSWVNRDIIKEEGDVLKESNLVMKDVAKFLSNKARAWYLAKLNEGL</sequence>
<name>A0A5J6DAM1_9CAUD</name>
<accession>A0A5J6DAM1</accession>
<dbReference type="Pfam" id="PF09414">
    <property type="entry name" value="RNA_ligase"/>
    <property type="match status" value="1"/>
</dbReference>
<evidence type="ECO:0000259" key="1">
    <source>
        <dbReference type="Pfam" id="PF09414"/>
    </source>
</evidence>
<reference evidence="2 3" key="1">
    <citation type="submission" date="2019-07" db="EMBL/GenBank/DDBJ databases">
        <title>Complete genome sequence of bacteriophages infecting Erwinia pyrifoliae.</title>
        <authorList>
            <person name="Kim S.G."/>
            <person name="Park S.C."/>
        </authorList>
    </citation>
    <scope>NUCLEOTIDE SEQUENCE [LARGE SCALE GENOMIC DNA]</scope>
</reference>
<feature type="domain" description="RNA ligase" evidence="1">
    <location>
        <begin position="47"/>
        <end position="246"/>
    </location>
</feature>